<gene>
    <name evidence="2" type="ORF">SAMN04489747_3840</name>
</gene>
<dbReference type="PANTHER" id="PTHR18964:SF169">
    <property type="entry name" value="N-ACETYLMANNOSAMINE KINASE"/>
    <property type="match status" value="1"/>
</dbReference>
<dbReference type="SUPFAM" id="SSF53067">
    <property type="entry name" value="Actin-like ATPase domain"/>
    <property type="match status" value="1"/>
</dbReference>
<dbReference type="RefSeq" id="WP_231946402.1">
    <property type="nucleotide sequence ID" value="NZ_LT629688.1"/>
</dbReference>
<evidence type="ECO:0000313" key="3">
    <source>
        <dbReference type="Proteomes" id="UP000198546"/>
    </source>
</evidence>
<keyword evidence="3" id="KW-1185">Reference proteome</keyword>
<dbReference type="GO" id="GO:0016301">
    <property type="term" value="F:kinase activity"/>
    <property type="evidence" value="ECO:0007669"/>
    <property type="project" value="UniProtKB-KW"/>
</dbReference>
<comment type="similarity">
    <text evidence="1">Belongs to the ROK (NagC/XylR) family.</text>
</comment>
<accession>A0A1G7E6T1</accession>
<dbReference type="STRING" id="675864.SAMN04489747_3840"/>
<dbReference type="Gene3D" id="3.30.420.40">
    <property type="match status" value="2"/>
</dbReference>
<reference evidence="2 3" key="1">
    <citation type="submission" date="2016-10" db="EMBL/GenBank/DDBJ databases">
        <authorList>
            <person name="de Groot N.N."/>
        </authorList>
    </citation>
    <scope>NUCLEOTIDE SEQUENCE [LARGE SCALE GENOMIC DNA]</scope>
    <source>
        <strain evidence="2 3">MON 2.2</strain>
    </source>
</reference>
<organism evidence="2 3">
    <name type="scientific">Auraticoccus monumenti</name>
    <dbReference type="NCBI Taxonomy" id="675864"/>
    <lineage>
        <taxon>Bacteria</taxon>
        <taxon>Bacillati</taxon>
        <taxon>Actinomycetota</taxon>
        <taxon>Actinomycetes</taxon>
        <taxon>Propionibacteriales</taxon>
        <taxon>Propionibacteriaceae</taxon>
        <taxon>Auraticoccus</taxon>
    </lineage>
</organism>
<dbReference type="AlphaFoldDB" id="A0A1G7E6T1"/>
<protein>
    <submittedName>
        <fullName evidence="2">Glucokinase</fullName>
    </submittedName>
</protein>
<dbReference type="PANTHER" id="PTHR18964">
    <property type="entry name" value="ROK (REPRESSOR, ORF, KINASE) FAMILY"/>
    <property type="match status" value="1"/>
</dbReference>
<evidence type="ECO:0000313" key="2">
    <source>
        <dbReference type="EMBL" id="SDE59319.1"/>
    </source>
</evidence>
<dbReference type="Proteomes" id="UP000198546">
    <property type="component" value="Chromosome i"/>
</dbReference>
<proteinExistence type="inferred from homology"/>
<dbReference type="InterPro" id="IPR043129">
    <property type="entry name" value="ATPase_NBD"/>
</dbReference>
<evidence type="ECO:0000256" key="1">
    <source>
        <dbReference type="ARBA" id="ARBA00006479"/>
    </source>
</evidence>
<keyword evidence="2" id="KW-0808">Transferase</keyword>
<name>A0A1G7E6T1_9ACTN</name>
<keyword evidence="2" id="KW-0418">Kinase</keyword>
<dbReference type="Pfam" id="PF00480">
    <property type="entry name" value="ROK"/>
    <property type="match status" value="1"/>
</dbReference>
<dbReference type="EMBL" id="LT629688">
    <property type="protein sequence ID" value="SDE59319.1"/>
    <property type="molecule type" value="Genomic_DNA"/>
</dbReference>
<sequence>MDDAVVAVDIGGTKVAMAVVAADGQVLFEDVVPTGTGEDPEQLWQPIGAALAGLLDGVGDVLGEETRVGIGSAGPVHGPEGLVSPVNIPAWRRWPVRDRVLDAVVRATGRPATGVLAGDGHCIAVGEHWLGAGRDVSSMVGMVISTGVGGGAVIDDVLFAGATGNAVHIGHTSVNFLGERCACGSHGCVELYARGPGMVAAARERGWVGEDAQQLTLDAREGDPVAREAIERGMRALAAGVAELATNLDVTTFVIGGGVSKAGEVVFEPLRRHLADFAVLHYVDGLEVRPAELENAGLLGAAAVALALTGRGPLRQAPPSGRRTPSR</sequence>
<dbReference type="InterPro" id="IPR000600">
    <property type="entry name" value="ROK"/>
</dbReference>